<name>A0AA97P088_PYRO3</name>
<dbReference type="EMBL" id="JH793196">
    <property type="protein sequence ID" value="ELQ39417.1"/>
    <property type="molecule type" value="Genomic_DNA"/>
</dbReference>
<reference evidence="1" key="1">
    <citation type="journal article" date="2012" name="PLoS Genet.">
        <title>Comparative analysis of the genomes of two field isolates of the rice blast fungus Magnaporthe oryzae.</title>
        <authorList>
            <person name="Xue M."/>
            <person name="Yang J."/>
            <person name="Li Z."/>
            <person name="Hu S."/>
            <person name="Yao N."/>
            <person name="Dean R.A."/>
            <person name="Zhao W."/>
            <person name="Shen M."/>
            <person name="Zhang H."/>
            <person name="Li C."/>
            <person name="Liu L."/>
            <person name="Cao L."/>
            <person name="Xu X."/>
            <person name="Xing Y."/>
            <person name="Hsiang T."/>
            <person name="Zhang Z."/>
            <person name="Xu J.R."/>
            <person name="Peng Y.L."/>
        </authorList>
    </citation>
    <scope>NUCLEOTIDE SEQUENCE</scope>
    <source>
        <strain evidence="1">Y34</strain>
    </source>
</reference>
<protein>
    <submittedName>
        <fullName evidence="1">Uncharacterized protein</fullName>
    </submittedName>
</protein>
<accession>A0AA97P088</accession>
<dbReference type="Proteomes" id="UP000011086">
    <property type="component" value="Unassembled WGS sequence"/>
</dbReference>
<organism evidence="1">
    <name type="scientific">Pyricularia oryzae (strain Y34)</name>
    <name type="common">Rice blast fungus</name>
    <name type="synonym">Magnaporthe oryzae</name>
    <dbReference type="NCBI Taxonomy" id="1143189"/>
    <lineage>
        <taxon>Eukaryota</taxon>
        <taxon>Fungi</taxon>
        <taxon>Dikarya</taxon>
        <taxon>Ascomycota</taxon>
        <taxon>Pezizomycotina</taxon>
        <taxon>Sordariomycetes</taxon>
        <taxon>Sordariomycetidae</taxon>
        <taxon>Magnaporthales</taxon>
        <taxon>Pyriculariaceae</taxon>
        <taxon>Pyricularia</taxon>
    </lineage>
</organism>
<gene>
    <name evidence="1" type="ORF">OOU_Y34scaffold00499g2</name>
</gene>
<sequence>MANLSQKPPENGASLKIFQQEHHFGVLCFQPSEPSILHCNTSPASPEKCLLGSPFAVPQKGNEINGSNCFSDFASENGSFKNANISISSRGEDHTPAFYQSSNQPCGDKGLRSEFCQVPAAASSALELPPIKSFSVPPTLLQICDNDYTTLQSADLVFNSADCGEPAKEDAKCWNNKTISAPNLDTQNFLFWMRP</sequence>
<evidence type="ECO:0000313" key="1">
    <source>
        <dbReference type="EMBL" id="ELQ39417.1"/>
    </source>
</evidence>
<dbReference type="AlphaFoldDB" id="A0AA97P088"/>
<proteinExistence type="predicted"/>